<dbReference type="InterPro" id="IPR035919">
    <property type="entry name" value="EAL_sf"/>
</dbReference>
<keyword evidence="6" id="KW-1185">Reference proteome</keyword>
<evidence type="ECO:0000313" key="6">
    <source>
        <dbReference type="Proteomes" id="UP000320593"/>
    </source>
</evidence>
<dbReference type="PROSITE" id="PS50887">
    <property type="entry name" value="GGDEF"/>
    <property type="match status" value="1"/>
</dbReference>
<gene>
    <name evidence="5" type="ORF">JM93_01434</name>
</gene>
<dbReference type="InterPro" id="IPR046342">
    <property type="entry name" value="CBS_dom_sf"/>
</dbReference>
<protein>
    <submittedName>
        <fullName evidence="5">Diguanylate cyclase/phosphodiesterase</fullName>
    </submittedName>
</protein>
<evidence type="ECO:0000256" key="1">
    <source>
        <dbReference type="PROSITE-ProRule" id="PRU00703"/>
    </source>
</evidence>
<dbReference type="InterPro" id="IPR029787">
    <property type="entry name" value="Nucleotide_cyclase"/>
</dbReference>
<dbReference type="OrthoDB" id="1673646at2"/>
<dbReference type="Pfam" id="PF00571">
    <property type="entry name" value="CBS"/>
    <property type="match status" value="1"/>
</dbReference>
<dbReference type="EMBL" id="VLLF01000002">
    <property type="protein sequence ID" value="TWI90452.1"/>
    <property type="molecule type" value="Genomic_DNA"/>
</dbReference>
<dbReference type="InterPro" id="IPR043128">
    <property type="entry name" value="Rev_trsase/Diguanyl_cyclase"/>
</dbReference>
<dbReference type="InterPro" id="IPR050706">
    <property type="entry name" value="Cyclic-di-GMP_PDE-like"/>
</dbReference>
<dbReference type="PROSITE" id="PS50883">
    <property type="entry name" value="EAL"/>
    <property type="match status" value="1"/>
</dbReference>
<dbReference type="SMART" id="SM00052">
    <property type="entry name" value="EAL"/>
    <property type="match status" value="1"/>
</dbReference>
<dbReference type="Gene3D" id="3.10.580.10">
    <property type="entry name" value="CBS-domain"/>
    <property type="match status" value="1"/>
</dbReference>
<dbReference type="InterPro" id="IPR000644">
    <property type="entry name" value="CBS_dom"/>
</dbReference>
<accession>A0A562TA20</accession>
<feature type="domain" description="CBS" evidence="4">
    <location>
        <begin position="284"/>
        <end position="345"/>
    </location>
</feature>
<dbReference type="AlphaFoldDB" id="A0A562TA20"/>
<name>A0A562TA20_9HYPH</name>
<reference evidence="5 6" key="1">
    <citation type="submission" date="2019-07" db="EMBL/GenBank/DDBJ databases">
        <title>Genomic Encyclopedia of Archaeal and Bacterial Type Strains, Phase II (KMG-II): from individual species to whole genera.</title>
        <authorList>
            <person name="Goeker M."/>
        </authorList>
    </citation>
    <scope>NUCLEOTIDE SEQUENCE [LARGE SCALE GENOMIC DNA]</scope>
    <source>
        <strain evidence="5 6">ATCC BAA-252</strain>
    </source>
</reference>
<dbReference type="RefSeq" id="WP_145341634.1">
    <property type="nucleotide sequence ID" value="NZ_VLLF01000002.1"/>
</dbReference>
<dbReference type="PROSITE" id="PS51371">
    <property type="entry name" value="CBS"/>
    <property type="match status" value="1"/>
</dbReference>
<dbReference type="InterPro" id="IPR001633">
    <property type="entry name" value="EAL_dom"/>
</dbReference>
<dbReference type="SMART" id="SM00267">
    <property type="entry name" value="GGDEF"/>
    <property type="match status" value="1"/>
</dbReference>
<evidence type="ECO:0000313" key="5">
    <source>
        <dbReference type="EMBL" id="TWI90452.1"/>
    </source>
</evidence>
<dbReference type="PANTHER" id="PTHR33121">
    <property type="entry name" value="CYCLIC DI-GMP PHOSPHODIESTERASE PDEF"/>
    <property type="match status" value="1"/>
</dbReference>
<dbReference type="Proteomes" id="UP000320593">
    <property type="component" value="Unassembled WGS sequence"/>
</dbReference>
<dbReference type="PANTHER" id="PTHR33121:SF76">
    <property type="entry name" value="SIGNALING PROTEIN"/>
    <property type="match status" value="1"/>
</dbReference>
<sequence>MGPARHPAVFTPRNLEDALAVGCPVDHVLTVIDYAFQPIVDMATGVVYAYEALLRGTEVLGFKTPADLFEFAFDKGFLAELEARLAFVALSKFGTLTLARGTKFFFNLDGRGLGLDDDPRMGLPHIIKSARLSPSQVCIELTGRHRDTFCDITEHALETLRQTGVLLTLDDFGRGFSELRLLHDLAPDYIKIDRFFLNGIDTDPRRKLFVTTVANLAHVLGSRVIAEGVETDSEYKACRDAGCDLIQGHHVARPFQQKREAKLFYDHIRLPMFGSKRKDEEARIRNELIPLRTTTFDASMKKVLDLFMTAQDVSIIPVLDSNQEPKGIIHERDLKAYLYAGGSDEADYSAALDLPLRSFVRPCPIADIDSNADMLLVTFASSLNSDGIIITQNFRYVGFLSATSLLKIIHEKRIEEAQDQNPLTRMPGNGAVSRFISEAGRKKNASRHLCYFDFDNFKPFNDTYGYRQGDRAIILFGELLQRHVSGNSTFRGHIGGDDFFAGFMSGDQTDVAAHILALKRAFKTDVESFYSAEHRTQGYMEAADRFGATRKFPLLDCSISIVTVPEGICVHPDRLNREIADLKKEAKRSDDGLVVKTLTEADAA</sequence>
<dbReference type="SUPFAM" id="SSF141868">
    <property type="entry name" value="EAL domain-like"/>
    <property type="match status" value="1"/>
</dbReference>
<proteinExistence type="predicted"/>
<dbReference type="SUPFAM" id="SSF55073">
    <property type="entry name" value="Nucleotide cyclase"/>
    <property type="match status" value="1"/>
</dbReference>
<dbReference type="Pfam" id="PF00990">
    <property type="entry name" value="GGDEF"/>
    <property type="match status" value="1"/>
</dbReference>
<dbReference type="NCBIfam" id="TIGR00254">
    <property type="entry name" value="GGDEF"/>
    <property type="match status" value="1"/>
</dbReference>
<feature type="domain" description="EAL" evidence="2">
    <location>
        <begin position="8"/>
        <end position="268"/>
    </location>
</feature>
<dbReference type="Gene3D" id="3.30.70.270">
    <property type="match status" value="1"/>
</dbReference>
<dbReference type="InterPro" id="IPR000160">
    <property type="entry name" value="GGDEF_dom"/>
</dbReference>
<evidence type="ECO:0000259" key="2">
    <source>
        <dbReference type="PROSITE" id="PS50883"/>
    </source>
</evidence>
<dbReference type="GO" id="GO:0071111">
    <property type="term" value="F:cyclic-guanylate-specific phosphodiesterase activity"/>
    <property type="evidence" value="ECO:0007669"/>
    <property type="project" value="InterPro"/>
</dbReference>
<organism evidence="5 6">
    <name type="scientific">Roseibium hamelinense</name>
    <dbReference type="NCBI Taxonomy" id="150831"/>
    <lineage>
        <taxon>Bacteria</taxon>
        <taxon>Pseudomonadati</taxon>
        <taxon>Pseudomonadota</taxon>
        <taxon>Alphaproteobacteria</taxon>
        <taxon>Hyphomicrobiales</taxon>
        <taxon>Stappiaceae</taxon>
        <taxon>Roseibium</taxon>
    </lineage>
</organism>
<dbReference type="CDD" id="cd01948">
    <property type="entry name" value="EAL"/>
    <property type="match status" value="1"/>
</dbReference>
<dbReference type="Gene3D" id="3.20.20.450">
    <property type="entry name" value="EAL domain"/>
    <property type="match status" value="1"/>
</dbReference>
<comment type="caution">
    <text evidence="5">The sequence shown here is derived from an EMBL/GenBank/DDBJ whole genome shotgun (WGS) entry which is preliminary data.</text>
</comment>
<dbReference type="SUPFAM" id="SSF54631">
    <property type="entry name" value="CBS-domain pair"/>
    <property type="match status" value="1"/>
</dbReference>
<evidence type="ECO:0000259" key="3">
    <source>
        <dbReference type="PROSITE" id="PS50887"/>
    </source>
</evidence>
<evidence type="ECO:0000259" key="4">
    <source>
        <dbReference type="PROSITE" id="PS51371"/>
    </source>
</evidence>
<keyword evidence="1" id="KW-0129">CBS domain</keyword>
<dbReference type="Pfam" id="PF00563">
    <property type="entry name" value="EAL"/>
    <property type="match status" value="1"/>
</dbReference>
<feature type="domain" description="GGDEF" evidence="3">
    <location>
        <begin position="445"/>
        <end position="601"/>
    </location>
</feature>